<dbReference type="OrthoDB" id="5294733at2"/>
<dbReference type="AlphaFoldDB" id="A7NNA9"/>
<name>A7NNA9_ROSCS</name>
<organism evidence="1 2">
    <name type="scientific">Roseiflexus castenholzii (strain DSM 13941 / HLO8)</name>
    <dbReference type="NCBI Taxonomy" id="383372"/>
    <lineage>
        <taxon>Bacteria</taxon>
        <taxon>Bacillati</taxon>
        <taxon>Chloroflexota</taxon>
        <taxon>Chloroflexia</taxon>
        <taxon>Chloroflexales</taxon>
        <taxon>Roseiflexineae</taxon>
        <taxon>Roseiflexaceae</taxon>
        <taxon>Roseiflexus</taxon>
    </lineage>
</organism>
<protein>
    <submittedName>
        <fullName evidence="1">Uncharacterized protein</fullName>
    </submittedName>
</protein>
<dbReference type="KEGG" id="rca:Rcas_2985"/>
<dbReference type="EMBL" id="CP000804">
    <property type="protein sequence ID" value="ABU59042.1"/>
    <property type="molecule type" value="Genomic_DNA"/>
</dbReference>
<dbReference type="eggNOG" id="COG4932">
    <property type="taxonomic scope" value="Bacteria"/>
</dbReference>
<evidence type="ECO:0000313" key="2">
    <source>
        <dbReference type="Proteomes" id="UP000000263"/>
    </source>
</evidence>
<dbReference type="HOGENOM" id="CLU_1115120_0_0_0"/>
<dbReference type="Proteomes" id="UP000000263">
    <property type="component" value="Chromosome"/>
</dbReference>
<proteinExistence type="predicted"/>
<accession>A7NNA9</accession>
<reference evidence="1 2" key="1">
    <citation type="submission" date="2007-08" db="EMBL/GenBank/DDBJ databases">
        <title>Complete sequence of Roseiflexus castenholzii DSM 13941.</title>
        <authorList>
            <consortium name="US DOE Joint Genome Institute"/>
            <person name="Copeland A."/>
            <person name="Lucas S."/>
            <person name="Lapidus A."/>
            <person name="Barry K."/>
            <person name="Glavina del Rio T."/>
            <person name="Dalin E."/>
            <person name="Tice H."/>
            <person name="Pitluck S."/>
            <person name="Thompson L.S."/>
            <person name="Brettin T."/>
            <person name="Bruce D."/>
            <person name="Detter J.C."/>
            <person name="Han C."/>
            <person name="Tapia R."/>
            <person name="Schmutz J."/>
            <person name="Larimer F."/>
            <person name="Land M."/>
            <person name="Hauser L."/>
            <person name="Kyrpides N."/>
            <person name="Mikhailova N."/>
            <person name="Bryant D.A."/>
            <person name="Hanada S."/>
            <person name="Tsukatani Y."/>
            <person name="Richardson P."/>
        </authorList>
    </citation>
    <scope>NUCLEOTIDE SEQUENCE [LARGE SCALE GENOMIC DNA]</scope>
    <source>
        <strain evidence="2">DSM 13941 / HLO8</strain>
    </source>
</reference>
<evidence type="ECO:0000313" key="1">
    <source>
        <dbReference type="EMBL" id="ABU59042.1"/>
    </source>
</evidence>
<dbReference type="InterPro" id="IPR037257">
    <property type="entry name" value="T2SS_E_N_sf"/>
</dbReference>
<keyword evidence="2" id="KW-1185">Reference proteome</keyword>
<sequence>MSRACPRPCPFVHRHRHDLIRLRDHLAEGHRCADAWVALAHLVREPWQRLDCLERASAIDPNDQNLRIAHLEHYVVLHPEDTQAAEELREAKARRALERYKPRIFRHQDASQPIGVILRALHAVNDADLEVALEEQERLRRLGRPMLLGDLLVLRGKTAPEALARALTLQSRLRAANGAMPRTLSEYLMAKGHVTPDQLERALIEQIRLHTSGKHEPLGEILLRQGAVDTTILQRAFQQHMHDAMTAFV</sequence>
<gene>
    <name evidence="1" type="ordered locus">Rcas_2985</name>
</gene>
<dbReference type="SUPFAM" id="SSF160246">
    <property type="entry name" value="EspE N-terminal domain-like"/>
    <property type="match status" value="1"/>
</dbReference>
<dbReference type="STRING" id="383372.Rcas_2985"/>